<evidence type="ECO:0000256" key="1">
    <source>
        <dbReference type="SAM" id="MobiDB-lite"/>
    </source>
</evidence>
<sequence>MPPPGPARYTAGRQYARTSALHRVFFGKHYRSTWAAPVPAPAFDAATAMASGALRLGKLGGGFNSTSLGLAAADGRPYVLRTVDKDPQRALPGWLKSSPAAWYLRDNVSATHPYSALVVPPLAQAVGVPHTNPRLFYVRPNNPDLAGDSLAKLRGQLVWLEEKFSGDARPTDAVPGATELMSSAAFYKRLFADPHHRPAPAALLRARLLDAWLGDWDRHAGQWTWAQVPAPGAPNGRFRYQPVPKDRDMVFYRAADGVFPWLFTRRFALRKWNTFRPAYHDLGGLMQQGRYLDEHGLISLSNRQFQAAAVAMQGQLTDAAIDSALHRLPPAAYALEGPYLAEALRQRRANLPRVAAVLYRRLSRRPTVGGTAQAEHFVVRRFADSVAVAVYAPALGPDSLLLARTFFRRETKVITLEGLEGADVFEVAEVGPRAAGAPAWPSTATRGPAGPPPPGGCATSPSPAAAPTPTPAQRRSRAC</sequence>
<dbReference type="Proteomes" id="UP000177506">
    <property type="component" value="Unassembled WGS sequence"/>
</dbReference>
<gene>
    <name evidence="2" type="ORF">BEN49_23515</name>
</gene>
<dbReference type="OrthoDB" id="333971at2"/>
<evidence type="ECO:0000313" key="3">
    <source>
        <dbReference type="Proteomes" id="UP000177506"/>
    </source>
</evidence>
<comment type="caution">
    <text evidence="2">The sequence shown here is derived from an EMBL/GenBank/DDBJ whole genome shotgun (WGS) entry which is preliminary data.</text>
</comment>
<dbReference type="RefSeq" id="WP_070743595.1">
    <property type="nucleotide sequence ID" value="NZ_MDZA01000180.1"/>
</dbReference>
<proteinExistence type="predicted"/>
<feature type="region of interest" description="Disordered" evidence="1">
    <location>
        <begin position="435"/>
        <end position="479"/>
    </location>
</feature>
<dbReference type="AlphaFoldDB" id="A0A1G1TH68"/>
<accession>A0A1G1TH68</accession>
<keyword evidence="3" id="KW-1185">Reference proteome</keyword>
<organism evidence="2 3">
    <name type="scientific">Hymenobacter coccineus</name>
    <dbReference type="NCBI Taxonomy" id="1908235"/>
    <lineage>
        <taxon>Bacteria</taxon>
        <taxon>Pseudomonadati</taxon>
        <taxon>Bacteroidota</taxon>
        <taxon>Cytophagia</taxon>
        <taxon>Cytophagales</taxon>
        <taxon>Hymenobacteraceae</taxon>
        <taxon>Hymenobacter</taxon>
    </lineage>
</organism>
<protein>
    <submittedName>
        <fullName evidence="2">Uncharacterized protein</fullName>
    </submittedName>
</protein>
<evidence type="ECO:0000313" key="2">
    <source>
        <dbReference type="EMBL" id="OGX90205.1"/>
    </source>
</evidence>
<reference evidence="2 3" key="1">
    <citation type="submission" date="2016-08" db="EMBL/GenBank/DDBJ databases">
        <title>Hymenobacter coccineus sp. nov., Hymenobacter lapidarius sp. nov. and Hymenobacter glacialis sp. nov., isolated from Antarctic soil.</title>
        <authorList>
            <person name="Sedlacek I."/>
            <person name="Kralova S."/>
            <person name="Kyrova K."/>
            <person name="Maslanova I."/>
            <person name="Stankova E."/>
            <person name="Vrbovska V."/>
            <person name="Nemec M."/>
            <person name="Bartak M."/>
            <person name="Svec P."/>
            <person name="Busse H.-J."/>
            <person name="Pantucek R."/>
        </authorList>
    </citation>
    <scope>NUCLEOTIDE SEQUENCE [LARGE SCALE GENOMIC DNA]</scope>
    <source>
        <strain evidence="2 3">CCM 8649</strain>
    </source>
</reference>
<dbReference type="EMBL" id="MDZA01000180">
    <property type="protein sequence ID" value="OGX90205.1"/>
    <property type="molecule type" value="Genomic_DNA"/>
</dbReference>
<name>A0A1G1TH68_9BACT</name>